<feature type="compositionally biased region" description="Low complexity" evidence="2">
    <location>
        <begin position="537"/>
        <end position="548"/>
    </location>
</feature>
<dbReference type="GO" id="GO:0030719">
    <property type="term" value="P:P granule organization"/>
    <property type="evidence" value="ECO:0007669"/>
    <property type="project" value="TreeGrafter"/>
</dbReference>
<evidence type="ECO:0000256" key="1">
    <source>
        <dbReference type="PROSITE-ProRule" id="PRU00117"/>
    </source>
</evidence>
<dbReference type="EMBL" id="JAACNH010000444">
    <property type="protein sequence ID" value="KAG8430985.1"/>
    <property type="molecule type" value="Genomic_DNA"/>
</dbReference>
<dbReference type="Gene3D" id="2.30.30.140">
    <property type="match status" value="1"/>
</dbReference>
<dbReference type="CDD" id="cd00105">
    <property type="entry name" value="KH-I"/>
    <property type="match status" value="1"/>
</dbReference>
<dbReference type="SMART" id="SM00322">
    <property type="entry name" value="KH"/>
    <property type="match status" value="2"/>
</dbReference>
<dbReference type="InterPro" id="IPR002999">
    <property type="entry name" value="Tudor"/>
</dbReference>
<sequence>MAGWNNLSTQQKLALTLGVSAGAAALYICYNIYRDKTCSGPSVSEVKDSQLCVKVPSDAVKLLMGRDGAIRRRVRKQIDAHIHVSQIPDPTGNHEVTIGGTESQVHRALEVIDEILQAGPNLRVELEVRSRCMGRVIGQGGETINSISHSTGAKITCSPRTDHTKLSATRRITLIGTREQVEAAMVTTFQKVSEEQNVQHRAPKSSSFRTSRKEIIAVKKKDGEGPSMEKPMAAVGAGQGAPGAQMKGNGWHHDTDPGIEVPSPVRSLRGGETLDVWVSALENPEHFWIQILGSHCTKLDKLTSDMTEHYQDKQVRHRVEIQVGDMVAATFKCDKSWYRAKVLGFLESGNVDLYYVDYGEPAVNVDLYYVDYVDSCDTPRENVNPLRTDFLRLPFQAIKCGLAGISPPDRGWTEEALVYFENYLLCSMEALRAKICSVPSAQNSDCSRCYCLILNDDVTSFSMEPEMASFSSHLEDPQLLFDGSIELMRSDAVPEAESTAGCRLQATSTPAGYPRGGDEESLNESIAKITIGDSEESTASGTLSSASGNETTSPEQSSKYSIDSSTDSSSAFTSEDQSSTSSPLEDSSVYSPRGCFYYLTDELTSSSVFNSSTCETITVSSGSEEEEGVQRDLTCRRKATKGAGMRLYSGPSHWW</sequence>
<dbReference type="PANTHER" id="PTHR22948:SF18">
    <property type="entry name" value="TUDOR AND KH DOMAIN-CONTAINING PROTEIN"/>
    <property type="match status" value="1"/>
</dbReference>
<gene>
    <name evidence="4" type="ORF">GDO86_019613</name>
</gene>
<dbReference type="InterPro" id="IPR004088">
    <property type="entry name" value="KH_dom_type_1"/>
</dbReference>
<dbReference type="PROSITE" id="PS50304">
    <property type="entry name" value="TUDOR"/>
    <property type="match status" value="1"/>
</dbReference>
<accession>A0A8T2IDB4</accession>
<protein>
    <recommendedName>
        <fullName evidence="3">Tudor domain-containing protein</fullName>
    </recommendedName>
</protein>
<dbReference type="InterPro" id="IPR004087">
    <property type="entry name" value="KH_dom"/>
</dbReference>
<dbReference type="SUPFAM" id="SSF54791">
    <property type="entry name" value="Eukaryotic type KH-domain (KH-domain type I)"/>
    <property type="match status" value="2"/>
</dbReference>
<dbReference type="InterPro" id="IPR035437">
    <property type="entry name" value="SNase_OB-fold_sf"/>
</dbReference>
<dbReference type="PROSITE" id="PS50084">
    <property type="entry name" value="KH_TYPE_1"/>
    <property type="match status" value="2"/>
</dbReference>
<dbReference type="AlphaFoldDB" id="A0A8T2IDB4"/>
<dbReference type="SUPFAM" id="SSF63748">
    <property type="entry name" value="Tudor/PWWP/MBT"/>
    <property type="match status" value="1"/>
</dbReference>
<dbReference type="Pfam" id="PF00567">
    <property type="entry name" value="TUDOR"/>
    <property type="match status" value="1"/>
</dbReference>
<reference evidence="4" key="1">
    <citation type="thesis" date="2020" institute="ProQuest LLC" country="789 East Eisenhower Parkway, Ann Arbor, MI, USA">
        <title>Comparative Genomics and Chromosome Evolution.</title>
        <authorList>
            <person name="Mudd A.B."/>
        </authorList>
    </citation>
    <scope>NUCLEOTIDE SEQUENCE</scope>
    <source>
        <strain evidence="4">Female2</strain>
        <tissue evidence="4">Blood</tissue>
    </source>
</reference>
<dbReference type="GO" id="GO:0043186">
    <property type="term" value="C:P granule"/>
    <property type="evidence" value="ECO:0007669"/>
    <property type="project" value="TreeGrafter"/>
</dbReference>
<feature type="compositionally biased region" description="Low complexity" evidence="2">
    <location>
        <begin position="557"/>
        <end position="574"/>
    </location>
</feature>
<proteinExistence type="predicted"/>
<keyword evidence="5" id="KW-1185">Reference proteome</keyword>
<feature type="region of interest" description="Disordered" evidence="2">
    <location>
        <begin position="496"/>
        <end position="588"/>
    </location>
</feature>
<feature type="domain" description="Tudor" evidence="3">
    <location>
        <begin position="320"/>
        <end position="393"/>
    </location>
</feature>
<dbReference type="GO" id="GO:0005739">
    <property type="term" value="C:mitochondrion"/>
    <property type="evidence" value="ECO:0007669"/>
    <property type="project" value="UniProtKB-ARBA"/>
</dbReference>
<evidence type="ECO:0000313" key="5">
    <source>
        <dbReference type="Proteomes" id="UP000812440"/>
    </source>
</evidence>
<dbReference type="OrthoDB" id="9995375at2759"/>
<dbReference type="Gene3D" id="3.30.1370.10">
    <property type="entry name" value="K Homology domain, type 1"/>
    <property type="match status" value="2"/>
</dbReference>
<dbReference type="GO" id="GO:0034587">
    <property type="term" value="P:piRNA processing"/>
    <property type="evidence" value="ECO:0007669"/>
    <property type="project" value="TreeGrafter"/>
</dbReference>
<dbReference type="Proteomes" id="UP000812440">
    <property type="component" value="Unassembled WGS sequence"/>
</dbReference>
<organism evidence="4 5">
    <name type="scientific">Hymenochirus boettgeri</name>
    <name type="common">Congo dwarf clawed frog</name>
    <dbReference type="NCBI Taxonomy" id="247094"/>
    <lineage>
        <taxon>Eukaryota</taxon>
        <taxon>Metazoa</taxon>
        <taxon>Chordata</taxon>
        <taxon>Craniata</taxon>
        <taxon>Vertebrata</taxon>
        <taxon>Euteleostomi</taxon>
        <taxon>Amphibia</taxon>
        <taxon>Batrachia</taxon>
        <taxon>Anura</taxon>
        <taxon>Pipoidea</taxon>
        <taxon>Pipidae</taxon>
        <taxon>Pipinae</taxon>
        <taxon>Hymenochirus</taxon>
    </lineage>
</organism>
<name>A0A8T2IDB4_9PIPI</name>
<dbReference type="GO" id="GO:0003723">
    <property type="term" value="F:RNA binding"/>
    <property type="evidence" value="ECO:0007669"/>
    <property type="project" value="UniProtKB-UniRule"/>
</dbReference>
<dbReference type="Pfam" id="PF00013">
    <property type="entry name" value="KH_1"/>
    <property type="match status" value="2"/>
</dbReference>
<evidence type="ECO:0000259" key="3">
    <source>
        <dbReference type="PROSITE" id="PS50304"/>
    </source>
</evidence>
<dbReference type="InterPro" id="IPR050621">
    <property type="entry name" value="Tudor_domain_containing"/>
</dbReference>
<dbReference type="GO" id="GO:0007283">
    <property type="term" value="P:spermatogenesis"/>
    <property type="evidence" value="ECO:0007669"/>
    <property type="project" value="TreeGrafter"/>
</dbReference>
<dbReference type="InterPro" id="IPR036612">
    <property type="entry name" value="KH_dom_type_1_sf"/>
</dbReference>
<feature type="compositionally biased region" description="Polar residues" evidence="2">
    <location>
        <begin position="575"/>
        <end position="588"/>
    </location>
</feature>
<comment type="caution">
    <text evidence="4">The sequence shown here is derived from an EMBL/GenBank/DDBJ whole genome shotgun (WGS) entry which is preliminary data.</text>
</comment>
<keyword evidence="1" id="KW-0694">RNA-binding</keyword>
<dbReference type="PANTHER" id="PTHR22948">
    <property type="entry name" value="TUDOR DOMAIN CONTAINING PROTEIN"/>
    <property type="match status" value="1"/>
</dbReference>
<evidence type="ECO:0000313" key="4">
    <source>
        <dbReference type="EMBL" id="KAG8430985.1"/>
    </source>
</evidence>
<dbReference type="Gene3D" id="2.40.50.90">
    <property type="match status" value="1"/>
</dbReference>
<evidence type="ECO:0000256" key="2">
    <source>
        <dbReference type="SAM" id="MobiDB-lite"/>
    </source>
</evidence>